<evidence type="ECO:0000256" key="1">
    <source>
        <dbReference type="ARBA" id="ARBA00005578"/>
    </source>
</evidence>
<dbReference type="EMBL" id="KV453842">
    <property type="protein sequence ID" value="ODV91246.1"/>
    <property type="molecule type" value="Genomic_DNA"/>
</dbReference>
<comment type="similarity">
    <text evidence="1 2">Belongs to the BolA/IbaG family.</text>
</comment>
<name>A0A1E4THL8_9ASCO</name>
<organism evidence="3 4">
    <name type="scientific">Tortispora caseinolytica NRRL Y-17796</name>
    <dbReference type="NCBI Taxonomy" id="767744"/>
    <lineage>
        <taxon>Eukaryota</taxon>
        <taxon>Fungi</taxon>
        <taxon>Dikarya</taxon>
        <taxon>Ascomycota</taxon>
        <taxon>Saccharomycotina</taxon>
        <taxon>Trigonopsidomycetes</taxon>
        <taxon>Trigonopsidales</taxon>
        <taxon>Trigonopsidaceae</taxon>
        <taxon>Tortispora</taxon>
    </lineage>
</organism>
<dbReference type="PANTHER" id="PTHR46188">
    <property type="entry name" value="BOLA-LIKE PROTEIN 3"/>
    <property type="match status" value="1"/>
</dbReference>
<dbReference type="GO" id="GO:0005759">
    <property type="term" value="C:mitochondrial matrix"/>
    <property type="evidence" value="ECO:0007669"/>
    <property type="project" value="EnsemblFungi"/>
</dbReference>
<gene>
    <name evidence="3" type="ORF">CANCADRAFT_26417</name>
</gene>
<protein>
    <recommendedName>
        <fullName evidence="5">Bola-like protein</fullName>
    </recommendedName>
</protein>
<dbReference type="Proteomes" id="UP000095023">
    <property type="component" value="Unassembled WGS sequence"/>
</dbReference>
<dbReference type="PANTHER" id="PTHR46188:SF1">
    <property type="entry name" value="BOLA-LIKE PROTEIN 3"/>
    <property type="match status" value="1"/>
</dbReference>
<dbReference type="InterPro" id="IPR036065">
    <property type="entry name" value="BolA-like_sf"/>
</dbReference>
<evidence type="ECO:0000256" key="2">
    <source>
        <dbReference type="RuleBase" id="RU003860"/>
    </source>
</evidence>
<reference evidence="4" key="1">
    <citation type="submission" date="2016-02" db="EMBL/GenBank/DDBJ databases">
        <title>Comparative genomics of biotechnologically important yeasts.</title>
        <authorList>
            <consortium name="DOE Joint Genome Institute"/>
            <person name="Riley R."/>
            <person name="Haridas S."/>
            <person name="Wolfe K.H."/>
            <person name="Lopes M.R."/>
            <person name="Hittinger C.T."/>
            <person name="Goker M."/>
            <person name="Salamov A."/>
            <person name="Wisecaver J."/>
            <person name="Long T.M."/>
            <person name="Aerts A.L."/>
            <person name="Barry K."/>
            <person name="Choi C."/>
            <person name="Clum A."/>
            <person name="Coughlan A.Y."/>
            <person name="Deshpande S."/>
            <person name="Douglass A.P."/>
            <person name="Hanson S.J."/>
            <person name="Klenk H.-P."/>
            <person name="Labutti K."/>
            <person name="Lapidus A."/>
            <person name="Lindquist E."/>
            <person name="Lipzen A."/>
            <person name="Meier-Kolthoff J.P."/>
            <person name="Ohm R.A."/>
            <person name="Otillar R.P."/>
            <person name="Pangilinan J."/>
            <person name="Peng Y."/>
            <person name="Rokas A."/>
            <person name="Rosa C.A."/>
            <person name="Scheuner C."/>
            <person name="Sibirny A.A."/>
            <person name="Slot J.C."/>
            <person name="Stielow J.B."/>
            <person name="Sun H."/>
            <person name="Kurtzman C.P."/>
            <person name="Blackwell M."/>
            <person name="Jeffries T.W."/>
            <person name="Grigoriev I.V."/>
        </authorList>
    </citation>
    <scope>NUCLEOTIDE SEQUENCE [LARGE SCALE GENOMIC DNA]</scope>
    <source>
        <strain evidence="4">NRRL Y-17796</strain>
    </source>
</reference>
<accession>A0A1E4THL8</accession>
<dbReference type="InterPro" id="IPR002634">
    <property type="entry name" value="BolA"/>
</dbReference>
<dbReference type="Pfam" id="PF01722">
    <property type="entry name" value="BolA"/>
    <property type="match status" value="1"/>
</dbReference>
<proteinExistence type="inferred from homology"/>
<evidence type="ECO:0000313" key="4">
    <source>
        <dbReference type="Proteomes" id="UP000095023"/>
    </source>
</evidence>
<dbReference type="AlphaFoldDB" id="A0A1E4THL8"/>
<dbReference type="SUPFAM" id="SSF82657">
    <property type="entry name" value="BolA-like"/>
    <property type="match status" value="1"/>
</dbReference>
<dbReference type="OrthoDB" id="203381at2759"/>
<evidence type="ECO:0000313" key="3">
    <source>
        <dbReference type="EMBL" id="ODV91246.1"/>
    </source>
</evidence>
<dbReference type="GO" id="GO:0051604">
    <property type="term" value="P:protein maturation"/>
    <property type="evidence" value="ECO:0007669"/>
    <property type="project" value="EnsemblFungi"/>
</dbReference>
<sequence length="93" mass="10767">MIRSRIRNIRFKRFYSLSSGEAELHKKLEKALEPKLLNVQDISGGCGSMYQIKIISEKFKGMSMVKQHRLVNEILKDDISKMHGVRLDTQSTE</sequence>
<keyword evidence="4" id="KW-1185">Reference proteome</keyword>
<dbReference type="InterPro" id="IPR052275">
    <property type="entry name" value="Mt_Fe-S_assembly_factor"/>
</dbReference>
<evidence type="ECO:0008006" key="5">
    <source>
        <dbReference type="Google" id="ProtNLM"/>
    </source>
</evidence>
<dbReference type="Gene3D" id="3.30.300.90">
    <property type="entry name" value="BolA-like"/>
    <property type="match status" value="1"/>
</dbReference>